<proteinExistence type="predicted"/>
<keyword evidence="1" id="KW-0812">Transmembrane</keyword>
<dbReference type="STRING" id="104663.SAMN04488121_102917"/>
<feature type="transmembrane region" description="Helical" evidence="1">
    <location>
        <begin position="67"/>
        <end position="90"/>
    </location>
</feature>
<feature type="transmembrane region" description="Helical" evidence="1">
    <location>
        <begin position="102"/>
        <end position="123"/>
    </location>
</feature>
<accession>A0A1G7NS48</accession>
<evidence type="ECO:0000313" key="3">
    <source>
        <dbReference type="Proteomes" id="UP000199045"/>
    </source>
</evidence>
<protein>
    <submittedName>
        <fullName evidence="2">Uncharacterized protein</fullName>
    </submittedName>
</protein>
<sequence length="178" mass="20049">MLRIDFAADNILRCQRQFAIFNRRCRMNIRGQPPEQCRFTGAFPVRMFYVIAGGAIGLKTALSGGPLIVILGIFIHYFISFSFALSFFLLYPRISKVSSNKYLNGLLYAIFVWLTMTFIVLPLTALPSRPFVMNIQQIIGLLILAVVFGTPISIMADKYYKSRIAEGTTSNSRQAGFI</sequence>
<feature type="transmembrane region" description="Helical" evidence="1">
    <location>
        <begin position="135"/>
        <end position="156"/>
    </location>
</feature>
<reference evidence="2 3" key="1">
    <citation type="submission" date="2016-10" db="EMBL/GenBank/DDBJ databases">
        <authorList>
            <person name="de Groot N.N."/>
        </authorList>
    </citation>
    <scope>NUCLEOTIDE SEQUENCE [LARGE SCALE GENOMIC DNA]</scope>
    <source>
        <strain evidence="2 3">DSM 527</strain>
    </source>
</reference>
<evidence type="ECO:0000313" key="2">
    <source>
        <dbReference type="EMBL" id="SDF76864.1"/>
    </source>
</evidence>
<dbReference type="EMBL" id="FNBN01000002">
    <property type="protein sequence ID" value="SDF76864.1"/>
    <property type="molecule type" value="Genomic_DNA"/>
</dbReference>
<organism evidence="2 3">
    <name type="scientific">Chitinophaga filiformis</name>
    <name type="common">Myxococcus filiformis</name>
    <name type="synonym">Flexibacter filiformis</name>
    <dbReference type="NCBI Taxonomy" id="104663"/>
    <lineage>
        <taxon>Bacteria</taxon>
        <taxon>Pseudomonadati</taxon>
        <taxon>Bacteroidota</taxon>
        <taxon>Chitinophagia</taxon>
        <taxon>Chitinophagales</taxon>
        <taxon>Chitinophagaceae</taxon>
        <taxon>Chitinophaga</taxon>
    </lineage>
</organism>
<dbReference type="Proteomes" id="UP000199045">
    <property type="component" value="Unassembled WGS sequence"/>
</dbReference>
<keyword evidence="1" id="KW-0472">Membrane</keyword>
<gene>
    <name evidence="2" type="ORF">SAMN04488121_102917</name>
</gene>
<evidence type="ECO:0000256" key="1">
    <source>
        <dbReference type="SAM" id="Phobius"/>
    </source>
</evidence>
<name>A0A1G7NS48_CHIFI</name>
<keyword evidence="1" id="KW-1133">Transmembrane helix</keyword>
<dbReference type="AlphaFoldDB" id="A0A1G7NS48"/>